<dbReference type="PANTHER" id="PTHR23088:SF27">
    <property type="entry name" value="DEAMINATED GLUTATHIONE AMIDASE"/>
    <property type="match status" value="1"/>
</dbReference>
<dbReference type="STRING" id="549386.SAMN02927923_02919"/>
<proteinExistence type="predicted"/>
<reference evidence="2 3" key="1">
    <citation type="submission" date="2016-10" db="EMBL/GenBank/DDBJ databases">
        <authorList>
            <person name="de Groot N.N."/>
        </authorList>
    </citation>
    <scope>NUCLEOTIDE SEQUENCE [LARGE SCALE GENOMIC DNA]</scope>
    <source>
        <strain evidence="2 3">CGMCC 1.7666</strain>
    </source>
</reference>
<dbReference type="Gene3D" id="3.60.110.10">
    <property type="entry name" value="Carbon-nitrogen hydrolase"/>
    <property type="match status" value="1"/>
</dbReference>
<dbReference type="Pfam" id="PF00795">
    <property type="entry name" value="CN_hydrolase"/>
    <property type="match status" value="1"/>
</dbReference>
<dbReference type="InterPro" id="IPR036526">
    <property type="entry name" value="C-N_Hydrolase_sf"/>
</dbReference>
<dbReference type="EMBL" id="FMVJ01000008">
    <property type="protein sequence ID" value="SCY93411.1"/>
    <property type="molecule type" value="Genomic_DNA"/>
</dbReference>
<evidence type="ECO:0000259" key="1">
    <source>
        <dbReference type="PROSITE" id="PS50263"/>
    </source>
</evidence>
<dbReference type="PANTHER" id="PTHR23088">
    <property type="entry name" value="NITRILASE-RELATED"/>
    <property type="match status" value="1"/>
</dbReference>
<evidence type="ECO:0000313" key="2">
    <source>
        <dbReference type="EMBL" id="SCY93411.1"/>
    </source>
</evidence>
<organism evidence="2 3">
    <name type="scientific">Microvirga guangxiensis</name>
    <dbReference type="NCBI Taxonomy" id="549386"/>
    <lineage>
        <taxon>Bacteria</taxon>
        <taxon>Pseudomonadati</taxon>
        <taxon>Pseudomonadota</taxon>
        <taxon>Alphaproteobacteria</taxon>
        <taxon>Hyphomicrobiales</taxon>
        <taxon>Methylobacteriaceae</taxon>
        <taxon>Microvirga</taxon>
    </lineage>
</organism>
<gene>
    <name evidence="2" type="ORF">SAMN02927923_02919</name>
</gene>
<dbReference type="PROSITE" id="PS50263">
    <property type="entry name" value="CN_HYDROLASE"/>
    <property type="match status" value="1"/>
</dbReference>
<dbReference type="SUPFAM" id="SSF56317">
    <property type="entry name" value="Carbon-nitrogen hydrolase"/>
    <property type="match status" value="1"/>
</dbReference>
<dbReference type="AlphaFoldDB" id="A0A1G5JZQ6"/>
<dbReference type="InterPro" id="IPR003010">
    <property type="entry name" value="C-N_Hydrolase"/>
</dbReference>
<dbReference type="Proteomes" id="UP000199569">
    <property type="component" value="Unassembled WGS sequence"/>
</dbReference>
<keyword evidence="3" id="KW-1185">Reference proteome</keyword>
<accession>A0A1G5JZQ6</accession>
<dbReference type="RefSeq" id="WP_091135830.1">
    <property type="nucleotide sequence ID" value="NZ_FMVJ01000008.1"/>
</dbReference>
<dbReference type="OrthoDB" id="9811121at2"/>
<evidence type="ECO:0000313" key="3">
    <source>
        <dbReference type="Proteomes" id="UP000199569"/>
    </source>
</evidence>
<name>A0A1G5JZQ6_9HYPH</name>
<sequence length="281" mass="30833">MRVAAIQTEMGLSPEVTVPLAEAAMAAAMQAAERPDFLILPEYFSYYGLDQKRSVELAQPLRETPGFRMAQSFAKRHKVAVQAGTILASVPGEDRVENVSVVFDREGEVIAEYRKIHLFDIDDLGNGAFRESDYIKPGDKIVTWELEGTVFGTAICFDGRFPELFRALRLRGAEIITLPAAYTTVTGEAHWELLARARAAETQCHFIACGLGGSVVVDGQKKSCYGHSVIVDAWGRVLARAGKGAEIIQTTLDMESLPVIRKNMPVMKQRRLLGDAAVVGF</sequence>
<protein>
    <submittedName>
        <fullName evidence="2">Nitrilase</fullName>
    </submittedName>
</protein>
<feature type="domain" description="CN hydrolase" evidence="1">
    <location>
        <begin position="1"/>
        <end position="254"/>
    </location>
</feature>